<evidence type="ECO:0000313" key="3">
    <source>
        <dbReference type="Proteomes" id="UP001302321"/>
    </source>
</evidence>
<feature type="non-terminal residue" evidence="2">
    <location>
        <position position="227"/>
    </location>
</feature>
<evidence type="ECO:0000313" key="2">
    <source>
        <dbReference type="EMBL" id="KAK4171113.1"/>
    </source>
</evidence>
<evidence type="ECO:0000256" key="1">
    <source>
        <dbReference type="SAM" id="MobiDB-lite"/>
    </source>
</evidence>
<dbReference type="EMBL" id="MU866639">
    <property type="protein sequence ID" value="KAK4171113.1"/>
    <property type="molecule type" value="Genomic_DNA"/>
</dbReference>
<dbReference type="Proteomes" id="UP001302321">
    <property type="component" value="Unassembled WGS sequence"/>
</dbReference>
<accession>A0AAN7A210</accession>
<proteinExistence type="predicted"/>
<organism evidence="2 3">
    <name type="scientific">Triangularia setosa</name>
    <dbReference type="NCBI Taxonomy" id="2587417"/>
    <lineage>
        <taxon>Eukaryota</taxon>
        <taxon>Fungi</taxon>
        <taxon>Dikarya</taxon>
        <taxon>Ascomycota</taxon>
        <taxon>Pezizomycotina</taxon>
        <taxon>Sordariomycetes</taxon>
        <taxon>Sordariomycetidae</taxon>
        <taxon>Sordariales</taxon>
        <taxon>Podosporaceae</taxon>
        <taxon>Triangularia</taxon>
    </lineage>
</organism>
<sequence length="227" mass="26086">MFDWDVDIPAESGKEPEPGQVKVCENCGDSKHTMRDCTLPCGHCGGWSPGEYDYFLEENERLQPGEDFPDEPEESHFASECPTAKNNRCKCMPFPVYHTAKRCPVKCRSGCGHPDPTRHKGNAMMCGYRCCMCGIRNSHVGKDCRLKWCRCGGAHLGQDHGWNPTCRKEGCDRFLCGVHCQQCFETERPFDEKTRRCWKCRGLGERPEVWGKEGGKERRRWERKVEE</sequence>
<keyword evidence="3" id="KW-1185">Reference proteome</keyword>
<dbReference type="AlphaFoldDB" id="A0AAN7A210"/>
<feature type="region of interest" description="Disordered" evidence="1">
    <location>
        <begin position="206"/>
        <end position="227"/>
    </location>
</feature>
<reference evidence="2" key="2">
    <citation type="submission" date="2023-05" db="EMBL/GenBank/DDBJ databases">
        <authorList>
            <consortium name="Lawrence Berkeley National Laboratory"/>
            <person name="Steindorff A."/>
            <person name="Hensen N."/>
            <person name="Bonometti L."/>
            <person name="Westerberg I."/>
            <person name="Brannstrom I.O."/>
            <person name="Guillou S."/>
            <person name="Cros-Aarteil S."/>
            <person name="Calhoun S."/>
            <person name="Haridas S."/>
            <person name="Kuo A."/>
            <person name="Mondo S."/>
            <person name="Pangilinan J."/>
            <person name="Riley R."/>
            <person name="Labutti K."/>
            <person name="Andreopoulos B."/>
            <person name="Lipzen A."/>
            <person name="Chen C."/>
            <person name="Yanf M."/>
            <person name="Daum C."/>
            <person name="Ng V."/>
            <person name="Clum A."/>
            <person name="Ohm R."/>
            <person name="Martin F."/>
            <person name="Silar P."/>
            <person name="Natvig D."/>
            <person name="Lalanne C."/>
            <person name="Gautier V."/>
            <person name="Ament-Velasquez S.L."/>
            <person name="Kruys A."/>
            <person name="Hutchinson M.I."/>
            <person name="Powell A.J."/>
            <person name="Barry K."/>
            <person name="Miller A.N."/>
            <person name="Grigoriev I.V."/>
            <person name="Debuchy R."/>
            <person name="Gladieux P."/>
            <person name="Thoren M.H."/>
            <person name="Johannesson H."/>
        </authorList>
    </citation>
    <scope>NUCLEOTIDE SEQUENCE</scope>
    <source>
        <strain evidence="2">CBS 892.96</strain>
    </source>
</reference>
<reference evidence="2" key="1">
    <citation type="journal article" date="2023" name="Mol. Phylogenet. Evol.">
        <title>Genome-scale phylogeny and comparative genomics of the fungal order Sordariales.</title>
        <authorList>
            <person name="Hensen N."/>
            <person name="Bonometti L."/>
            <person name="Westerberg I."/>
            <person name="Brannstrom I.O."/>
            <person name="Guillou S."/>
            <person name="Cros-Aarteil S."/>
            <person name="Calhoun S."/>
            <person name="Haridas S."/>
            <person name="Kuo A."/>
            <person name="Mondo S."/>
            <person name="Pangilinan J."/>
            <person name="Riley R."/>
            <person name="LaButti K."/>
            <person name="Andreopoulos B."/>
            <person name="Lipzen A."/>
            <person name="Chen C."/>
            <person name="Yan M."/>
            <person name="Daum C."/>
            <person name="Ng V."/>
            <person name="Clum A."/>
            <person name="Steindorff A."/>
            <person name="Ohm R.A."/>
            <person name="Martin F."/>
            <person name="Silar P."/>
            <person name="Natvig D.O."/>
            <person name="Lalanne C."/>
            <person name="Gautier V."/>
            <person name="Ament-Velasquez S.L."/>
            <person name="Kruys A."/>
            <person name="Hutchinson M.I."/>
            <person name="Powell A.J."/>
            <person name="Barry K."/>
            <person name="Miller A.N."/>
            <person name="Grigoriev I.V."/>
            <person name="Debuchy R."/>
            <person name="Gladieux P."/>
            <person name="Hiltunen Thoren M."/>
            <person name="Johannesson H."/>
        </authorList>
    </citation>
    <scope>NUCLEOTIDE SEQUENCE</scope>
    <source>
        <strain evidence="2">CBS 892.96</strain>
    </source>
</reference>
<comment type="caution">
    <text evidence="2">The sequence shown here is derived from an EMBL/GenBank/DDBJ whole genome shotgun (WGS) entry which is preliminary data.</text>
</comment>
<name>A0AAN7A210_9PEZI</name>
<protein>
    <recommendedName>
        <fullName evidence="4">CCHC-type domain-containing protein</fullName>
    </recommendedName>
</protein>
<evidence type="ECO:0008006" key="4">
    <source>
        <dbReference type="Google" id="ProtNLM"/>
    </source>
</evidence>
<gene>
    <name evidence="2" type="ORF">QBC36DRAFT_165478</name>
</gene>